<dbReference type="PROSITE" id="PS00678">
    <property type="entry name" value="WD_REPEATS_1"/>
    <property type="match status" value="1"/>
</dbReference>
<dbReference type="SUPFAM" id="SSF81383">
    <property type="entry name" value="F-box domain"/>
    <property type="match status" value="1"/>
</dbReference>
<evidence type="ECO:0000256" key="1">
    <source>
        <dbReference type="ARBA" id="ARBA00022574"/>
    </source>
</evidence>
<protein>
    <submittedName>
        <fullName evidence="5">Fbox/WD repeatcontaining protein 11like [Latimeria chalumnae]</fullName>
    </submittedName>
</protein>
<keyword evidence="1 3" id="KW-0853">WD repeat</keyword>
<reference evidence="5" key="1">
    <citation type="submission" date="2014-05" db="EMBL/GenBank/DDBJ databases">
        <authorList>
            <person name="Chronopoulou M."/>
        </authorList>
    </citation>
    <scope>NUCLEOTIDE SEQUENCE</scope>
    <source>
        <tissue evidence="5">Whole organism</tissue>
    </source>
</reference>
<dbReference type="Gene3D" id="1.20.1280.50">
    <property type="match status" value="1"/>
</dbReference>
<dbReference type="InterPro" id="IPR036322">
    <property type="entry name" value="WD40_repeat_dom_sf"/>
</dbReference>
<evidence type="ECO:0000313" key="5">
    <source>
        <dbReference type="EMBL" id="CDW21439.1"/>
    </source>
</evidence>
<dbReference type="Pfam" id="PF00400">
    <property type="entry name" value="WD40"/>
    <property type="match status" value="3"/>
</dbReference>
<feature type="repeat" description="WD" evidence="3">
    <location>
        <begin position="349"/>
        <end position="381"/>
    </location>
</feature>
<organism evidence="5">
    <name type="scientific">Lepeophtheirus salmonis</name>
    <name type="common">Salmon louse</name>
    <name type="synonym">Caligus salmonis</name>
    <dbReference type="NCBI Taxonomy" id="72036"/>
    <lineage>
        <taxon>Eukaryota</taxon>
        <taxon>Metazoa</taxon>
        <taxon>Ecdysozoa</taxon>
        <taxon>Arthropoda</taxon>
        <taxon>Crustacea</taxon>
        <taxon>Multicrustacea</taxon>
        <taxon>Hexanauplia</taxon>
        <taxon>Copepoda</taxon>
        <taxon>Siphonostomatoida</taxon>
        <taxon>Caligidae</taxon>
        <taxon>Lepeophtheirus</taxon>
    </lineage>
</organism>
<dbReference type="RefSeq" id="XP_040577764.1">
    <property type="nucleotide sequence ID" value="XM_040721830.2"/>
</dbReference>
<dbReference type="SMART" id="SM00320">
    <property type="entry name" value="WD40"/>
    <property type="match status" value="6"/>
</dbReference>
<dbReference type="Pfam" id="PF12937">
    <property type="entry name" value="F-box-like"/>
    <property type="match status" value="1"/>
</dbReference>
<dbReference type="SUPFAM" id="SSF50978">
    <property type="entry name" value="WD40 repeat-like"/>
    <property type="match status" value="1"/>
</dbReference>
<dbReference type="PROSITE" id="PS50082">
    <property type="entry name" value="WD_REPEATS_2"/>
    <property type="match status" value="3"/>
</dbReference>
<dbReference type="InterPro" id="IPR036047">
    <property type="entry name" value="F-box-like_dom_sf"/>
</dbReference>
<dbReference type="AlphaFoldDB" id="A0A0K2T5U9"/>
<dbReference type="PRINTS" id="PR00320">
    <property type="entry name" value="GPROTEINBRPT"/>
</dbReference>
<dbReference type="KEGG" id="lsm:121126509"/>
<dbReference type="OrthoDB" id="5414888at2759"/>
<feature type="repeat" description="WD" evidence="3">
    <location>
        <begin position="305"/>
        <end position="348"/>
    </location>
</feature>
<dbReference type="InterPro" id="IPR020472">
    <property type="entry name" value="WD40_PAC1"/>
</dbReference>
<evidence type="ECO:0000256" key="3">
    <source>
        <dbReference type="PROSITE-ProRule" id="PRU00221"/>
    </source>
</evidence>
<dbReference type="InterPro" id="IPR001810">
    <property type="entry name" value="F-box_dom"/>
</dbReference>
<feature type="repeat" description="WD" evidence="3">
    <location>
        <begin position="178"/>
        <end position="209"/>
    </location>
</feature>
<name>A0A0K2T5U9_LEPSM</name>
<dbReference type="InterPro" id="IPR019775">
    <property type="entry name" value="WD40_repeat_CS"/>
</dbReference>
<dbReference type="InterPro" id="IPR015943">
    <property type="entry name" value="WD40/YVTN_repeat-like_dom_sf"/>
</dbReference>
<proteinExistence type="predicted"/>
<feature type="domain" description="F-box" evidence="4">
    <location>
        <begin position="48"/>
        <end position="83"/>
    </location>
</feature>
<accession>A0A0K2T5U9</accession>
<dbReference type="Gene3D" id="2.130.10.10">
    <property type="entry name" value="YVTN repeat-like/Quinoprotein amine dehydrogenase"/>
    <property type="match status" value="1"/>
</dbReference>
<sequence>MKRTLTVCVTAQNDVIVPLKSNDKVYIEMSTSFDILSKLRDFGLCNIVEDILLLLRISDLLSSQLVCKSWHTYIEEGSHWRRRLKHILCDNADLMKFLKSEVGEEYQYDPQLSFSKIHTLNRSWRTAEPKEIKIFVKSFVLSILCSEDQKSLVIGLNDGEIQIRELSYSSGFKIIKNISCHTKGVKTLARWMKRYVVTGSYDGNIKIWNEKDWTLVKAIRLNSDSVWDCRTCDPYLAACSLDGTIFLFQYDEKYVEDSCFHLLRTIVDPGRQISSLDLNYSTLLEGRDDGVILVRTIDGKELRALRGHTQGVTGIRFLPQSEGSLAVSGSYDSYLRIWNVNHGYCLAVLVGHRDFIRSLAVNESRLVSGDFGGFVRVWDMSYIFKEINEYLSGILMKIRSGSNVEGRAPVEILAHRSFYPHRGHVTSLILEPTLLITGSRERSVACLDFWNIKKEKTYYS</sequence>
<dbReference type="GeneID" id="121126509"/>
<dbReference type="PANTHER" id="PTHR19848">
    <property type="entry name" value="WD40 REPEAT PROTEIN"/>
    <property type="match status" value="1"/>
</dbReference>
<dbReference type="InterPro" id="IPR001680">
    <property type="entry name" value="WD40_rpt"/>
</dbReference>
<keyword evidence="2" id="KW-0677">Repeat</keyword>
<evidence type="ECO:0000259" key="4">
    <source>
        <dbReference type="Pfam" id="PF12937"/>
    </source>
</evidence>
<dbReference type="PANTHER" id="PTHR19848:SF8">
    <property type="entry name" value="F-BOX AND WD REPEAT DOMAIN CONTAINING 7"/>
    <property type="match status" value="1"/>
</dbReference>
<evidence type="ECO:0000256" key="2">
    <source>
        <dbReference type="ARBA" id="ARBA00022737"/>
    </source>
</evidence>
<dbReference type="EMBL" id="HACA01004078">
    <property type="protein sequence ID" value="CDW21439.1"/>
    <property type="molecule type" value="Transcribed_RNA"/>
</dbReference>
<dbReference type="PROSITE" id="PS50294">
    <property type="entry name" value="WD_REPEATS_REGION"/>
    <property type="match status" value="1"/>
</dbReference>